<accession>A0AAE3IEV1</accession>
<dbReference type="RefSeq" id="WP_315909869.1">
    <property type="nucleotide sequence ID" value="NZ_JAOPKC010000021.1"/>
</dbReference>
<dbReference type="AlphaFoldDB" id="A0AAE3IEV1"/>
<organism evidence="3 5">
    <name type="scientific">Halapricum hydrolyticum</name>
    <dbReference type="NCBI Taxonomy" id="2979991"/>
    <lineage>
        <taxon>Archaea</taxon>
        <taxon>Methanobacteriati</taxon>
        <taxon>Methanobacteriota</taxon>
        <taxon>Stenosarchaea group</taxon>
        <taxon>Halobacteria</taxon>
        <taxon>Halobacteriales</taxon>
        <taxon>Haloarculaceae</taxon>
        <taxon>Halapricum</taxon>
    </lineage>
</organism>
<gene>
    <name evidence="3" type="ORF">OB914_10050</name>
    <name evidence="2" type="ORF">OB916_13785</name>
</gene>
<reference evidence="3" key="1">
    <citation type="submission" date="2023-02" db="EMBL/GenBank/DDBJ databases">
        <title>Enrichment on poylsaccharides allowed isolation of novel metabolic and taxonomic groups of Haloarchaea.</title>
        <authorList>
            <person name="Sorokin D.Y."/>
            <person name="Elcheninov A.G."/>
            <person name="Khizhniak T.V."/>
            <person name="Kolganova T.V."/>
            <person name="Kublanov I.V."/>
        </authorList>
    </citation>
    <scope>NUCLEOTIDE SEQUENCE</scope>
    <source>
        <strain evidence="2 4">HArc-curdl5-1</strain>
        <strain evidence="3">HArc-curdl7</strain>
    </source>
</reference>
<comment type="caution">
    <text evidence="3">The sequence shown here is derived from an EMBL/GenBank/DDBJ whole genome shotgun (WGS) entry which is preliminary data.</text>
</comment>
<evidence type="ECO:0000313" key="4">
    <source>
        <dbReference type="Proteomes" id="UP001208186"/>
    </source>
</evidence>
<sequence length="64" mass="7562">MKFEIELPDKYAEKVEEVEAVEPTIRDQIEVEVLPEVLRLINDAHRQLRENESTFDPPGDNRDR</sequence>
<dbReference type="EMBL" id="JAOPKD010000008">
    <property type="protein sequence ID" value="MCU4727309.1"/>
    <property type="molecule type" value="Genomic_DNA"/>
</dbReference>
<proteinExistence type="predicted"/>
<name>A0AAE3IEV1_9EURY</name>
<evidence type="ECO:0000313" key="5">
    <source>
        <dbReference type="Proteomes" id="UP001209746"/>
    </source>
</evidence>
<evidence type="ECO:0000313" key="3">
    <source>
        <dbReference type="EMBL" id="MCU4727309.1"/>
    </source>
</evidence>
<dbReference type="EMBL" id="JAOPKC010000021">
    <property type="protein sequence ID" value="MCU4719119.1"/>
    <property type="molecule type" value="Genomic_DNA"/>
</dbReference>
<dbReference type="Proteomes" id="UP001208186">
    <property type="component" value="Unassembled WGS sequence"/>
</dbReference>
<protein>
    <submittedName>
        <fullName evidence="3">Uncharacterized protein</fullName>
    </submittedName>
</protein>
<keyword evidence="4" id="KW-1185">Reference proteome</keyword>
<evidence type="ECO:0000256" key="1">
    <source>
        <dbReference type="SAM" id="MobiDB-lite"/>
    </source>
</evidence>
<dbReference type="Proteomes" id="UP001209746">
    <property type="component" value="Unassembled WGS sequence"/>
</dbReference>
<evidence type="ECO:0000313" key="2">
    <source>
        <dbReference type="EMBL" id="MCU4719119.1"/>
    </source>
</evidence>
<feature type="region of interest" description="Disordered" evidence="1">
    <location>
        <begin position="45"/>
        <end position="64"/>
    </location>
</feature>